<reference evidence="14 15" key="1">
    <citation type="journal article" date="2011" name="Proc. Natl. Acad. Sci. U.S.A.">
        <title>Evolutionary erosion of yeast sex chromosomes by mating-type switching accidents.</title>
        <authorList>
            <person name="Gordon J.L."/>
            <person name="Armisen D."/>
            <person name="Proux-Wera E."/>
            <person name="Oheigeartaigh S.S."/>
            <person name="Byrne K.P."/>
            <person name="Wolfe K.H."/>
        </authorList>
    </citation>
    <scope>NUCLEOTIDE SEQUENCE [LARGE SCALE GENOMIC DNA]</scope>
    <source>
        <strain evidence="15">ATCC 76901 / BCRC 22586 / CBS 4309 / NBRC 1992 / NRRL Y-12630</strain>
    </source>
</reference>
<evidence type="ECO:0000256" key="1">
    <source>
        <dbReference type="ARBA" id="ARBA00004477"/>
    </source>
</evidence>
<evidence type="ECO:0000259" key="13">
    <source>
        <dbReference type="Pfam" id="PF01529"/>
    </source>
</evidence>
<dbReference type="GeneID" id="96902002"/>
<dbReference type="GO" id="GO:0042144">
    <property type="term" value="P:vacuole fusion, non-autophagic"/>
    <property type="evidence" value="ECO:0007669"/>
    <property type="project" value="EnsemblFungi"/>
</dbReference>
<protein>
    <recommendedName>
        <fullName evidence="12">Palmitoyltransferase</fullName>
        <ecNumber evidence="12">2.3.1.225</ecNumber>
    </recommendedName>
</protein>
<dbReference type="KEGG" id="ncs:NCAS_0B03590"/>
<keyword evidence="3 12" id="KW-0812">Transmembrane</keyword>
<gene>
    <name evidence="14" type="primary">NCAS0B03590</name>
    <name evidence="14" type="ordered locus">NCAS_0B03590</name>
</gene>
<dbReference type="GO" id="GO:0030479">
    <property type="term" value="C:actin cortical patch"/>
    <property type="evidence" value="ECO:0007669"/>
    <property type="project" value="EnsemblFungi"/>
</dbReference>
<feature type="transmembrane region" description="Helical" evidence="12">
    <location>
        <begin position="6"/>
        <end position="26"/>
    </location>
</feature>
<keyword evidence="2 12" id="KW-0808">Transferase</keyword>
<dbReference type="AlphaFoldDB" id="G0VBW6"/>
<dbReference type="STRING" id="1064592.G0VBW6"/>
<feature type="transmembrane region" description="Helical" evidence="12">
    <location>
        <begin position="87"/>
        <end position="107"/>
    </location>
</feature>
<evidence type="ECO:0000313" key="15">
    <source>
        <dbReference type="Proteomes" id="UP000001640"/>
    </source>
</evidence>
<keyword evidence="15" id="KW-1185">Reference proteome</keyword>
<dbReference type="HOGENOM" id="CLU_042181_2_0_1"/>
<dbReference type="GO" id="GO:0006612">
    <property type="term" value="P:protein targeting to membrane"/>
    <property type="evidence" value="ECO:0007669"/>
    <property type="project" value="TreeGrafter"/>
</dbReference>
<evidence type="ECO:0000256" key="11">
    <source>
        <dbReference type="ARBA" id="ARBA00048048"/>
    </source>
</evidence>
<sequence>MIEYICLLLIVSQVILLLISPRYRLIWPFSVYYKKVFHPLIQDNKKFKIKFYIIPIFYFVLYLYLIYCYYSKVAPFINNQLWAFEKYMWIPLIIIASPLIFGVFTMFTKPTYTKKYSDEIDNEYAFDNLIFYPQILCRTCQSYKPARSKHCSICDRCVLVADHHCIWVNNCVGKGNYTYFYMFLITNTFSLTYAFIRLLTIFYTTNVYLPKNTLTLTILCGCFSVICGIFTFLQLNLAQEGMTTNEKDKWFTVHEFMRDGKLVRTQSGRWYFADPHDSDISEDSVFYSTNGYDHTEYTLRNFEIIEDPSRITNIYDRGDFLANLRDLCK</sequence>
<keyword evidence="9 12" id="KW-0012">Acyltransferase</keyword>
<dbReference type="InterPro" id="IPR001594">
    <property type="entry name" value="Palmitoyltrfase_DHHC"/>
</dbReference>
<feature type="transmembrane region" description="Helical" evidence="12">
    <location>
        <begin position="179"/>
        <end position="202"/>
    </location>
</feature>
<evidence type="ECO:0000313" key="14">
    <source>
        <dbReference type="EMBL" id="CCC68443.1"/>
    </source>
</evidence>
<keyword evidence="7" id="KW-0564">Palmitate</keyword>
<dbReference type="PANTHER" id="PTHR22883">
    <property type="entry name" value="ZINC FINGER DHHC DOMAIN CONTAINING PROTEIN"/>
    <property type="match status" value="1"/>
</dbReference>
<dbReference type="GO" id="GO:0017157">
    <property type="term" value="P:regulation of exocytosis"/>
    <property type="evidence" value="ECO:0007669"/>
    <property type="project" value="EnsemblFungi"/>
</dbReference>
<dbReference type="GO" id="GO:0005789">
    <property type="term" value="C:endoplasmic reticulum membrane"/>
    <property type="evidence" value="ECO:0007669"/>
    <property type="project" value="UniProtKB-SubCell"/>
</dbReference>
<dbReference type="OMA" id="STNAYDH"/>
<comment type="catalytic activity">
    <reaction evidence="11 12">
        <text>L-cysteinyl-[protein] + hexadecanoyl-CoA = S-hexadecanoyl-L-cysteinyl-[protein] + CoA</text>
        <dbReference type="Rhea" id="RHEA:36683"/>
        <dbReference type="Rhea" id="RHEA-COMP:10131"/>
        <dbReference type="Rhea" id="RHEA-COMP:11032"/>
        <dbReference type="ChEBI" id="CHEBI:29950"/>
        <dbReference type="ChEBI" id="CHEBI:57287"/>
        <dbReference type="ChEBI" id="CHEBI:57379"/>
        <dbReference type="ChEBI" id="CHEBI:74151"/>
        <dbReference type="EC" id="2.3.1.225"/>
    </reaction>
</comment>
<dbReference type="PANTHER" id="PTHR22883:SF489">
    <property type="entry name" value="PALMITOYLTRANSFERASE SWF1"/>
    <property type="match status" value="1"/>
</dbReference>
<dbReference type="GO" id="GO:0030866">
    <property type="term" value="P:cortical actin cytoskeleton organization"/>
    <property type="evidence" value="ECO:0007669"/>
    <property type="project" value="EnsemblFungi"/>
</dbReference>
<dbReference type="GO" id="GO:0019706">
    <property type="term" value="F:protein-cysteine S-palmitoyltransferase activity"/>
    <property type="evidence" value="ECO:0007669"/>
    <property type="project" value="UniProtKB-EC"/>
</dbReference>
<dbReference type="GO" id="GO:0005794">
    <property type="term" value="C:Golgi apparatus"/>
    <property type="evidence" value="ECO:0007669"/>
    <property type="project" value="TreeGrafter"/>
</dbReference>
<dbReference type="PROSITE" id="PS50216">
    <property type="entry name" value="DHHC"/>
    <property type="match status" value="1"/>
</dbReference>
<feature type="domain" description="Palmitoyltransferase DHHC" evidence="13">
    <location>
        <begin position="136"/>
        <end position="249"/>
    </location>
</feature>
<feature type="transmembrane region" description="Helical" evidence="12">
    <location>
        <begin position="214"/>
        <end position="233"/>
    </location>
</feature>
<dbReference type="Pfam" id="PF01529">
    <property type="entry name" value="DHHC"/>
    <property type="match status" value="1"/>
</dbReference>
<evidence type="ECO:0000256" key="3">
    <source>
        <dbReference type="ARBA" id="ARBA00022692"/>
    </source>
</evidence>
<evidence type="ECO:0000256" key="12">
    <source>
        <dbReference type="RuleBase" id="RU079119"/>
    </source>
</evidence>
<evidence type="ECO:0000256" key="2">
    <source>
        <dbReference type="ARBA" id="ARBA00022679"/>
    </source>
</evidence>
<evidence type="ECO:0000256" key="10">
    <source>
        <dbReference type="ARBA" id="ARBA00038463"/>
    </source>
</evidence>
<feature type="transmembrane region" description="Helical" evidence="12">
    <location>
        <begin position="47"/>
        <end position="67"/>
    </location>
</feature>
<proteinExistence type="inferred from homology"/>
<evidence type="ECO:0000256" key="9">
    <source>
        <dbReference type="ARBA" id="ARBA00023315"/>
    </source>
</evidence>
<dbReference type="RefSeq" id="XP_003674816.1">
    <property type="nucleotide sequence ID" value="XM_003674768.1"/>
</dbReference>
<dbReference type="GO" id="GO:0030010">
    <property type="term" value="P:establishment of cell polarity"/>
    <property type="evidence" value="ECO:0007669"/>
    <property type="project" value="EnsemblFungi"/>
</dbReference>
<reference key="2">
    <citation type="submission" date="2011-08" db="EMBL/GenBank/DDBJ databases">
        <title>Genome sequence of Naumovozyma castellii.</title>
        <authorList>
            <person name="Gordon J.L."/>
            <person name="Armisen D."/>
            <person name="Proux-Wera E."/>
            <person name="OhEigeartaigh S.S."/>
            <person name="Byrne K.P."/>
            <person name="Wolfe K.H."/>
        </authorList>
    </citation>
    <scope>NUCLEOTIDE SEQUENCE</scope>
    <source>
        <strain>Type strain:CBS 4309</strain>
    </source>
</reference>
<dbReference type="Proteomes" id="UP000001640">
    <property type="component" value="Chromosome 2"/>
</dbReference>
<dbReference type="EMBL" id="HE576753">
    <property type="protein sequence ID" value="CCC68443.1"/>
    <property type="molecule type" value="Genomic_DNA"/>
</dbReference>
<keyword evidence="6 12" id="KW-0472">Membrane</keyword>
<organism evidence="14 15">
    <name type="scientific">Naumovozyma castellii</name>
    <name type="common">Yeast</name>
    <name type="synonym">Saccharomyces castellii</name>
    <dbReference type="NCBI Taxonomy" id="27288"/>
    <lineage>
        <taxon>Eukaryota</taxon>
        <taxon>Fungi</taxon>
        <taxon>Dikarya</taxon>
        <taxon>Ascomycota</taxon>
        <taxon>Saccharomycotina</taxon>
        <taxon>Saccharomycetes</taxon>
        <taxon>Saccharomycetales</taxon>
        <taxon>Saccharomycetaceae</taxon>
        <taxon>Naumovozyma</taxon>
    </lineage>
</organism>
<evidence type="ECO:0000256" key="4">
    <source>
        <dbReference type="ARBA" id="ARBA00022824"/>
    </source>
</evidence>
<name>G0VBW6_NAUCA</name>
<dbReference type="FunCoup" id="G0VBW6">
    <property type="interactions" value="42"/>
</dbReference>
<dbReference type="InterPro" id="IPR039859">
    <property type="entry name" value="PFA4/ZDH16/20/ERF2-like"/>
</dbReference>
<dbReference type="OrthoDB" id="9909019at2759"/>
<comment type="similarity">
    <text evidence="10">Belongs to the DHHC palmitoyltransferase family. SWF1 subfamily.</text>
</comment>
<keyword evidence="5 12" id="KW-1133">Transmembrane helix</keyword>
<comment type="domain">
    <text evidence="12">The DHHC domain is required for palmitoyltransferase activity.</text>
</comment>
<evidence type="ECO:0000256" key="8">
    <source>
        <dbReference type="ARBA" id="ARBA00023288"/>
    </source>
</evidence>
<evidence type="ECO:0000256" key="6">
    <source>
        <dbReference type="ARBA" id="ARBA00023136"/>
    </source>
</evidence>
<dbReference type="GO" id="GO:0032432">
    <property type="term" value="C:actin filament bundle"/>
    <property type="evidence" value="ECO:0007669"/>
    <property type="project" value="EnsemblFungi"/>
</dbReference>
<dbReference type="InParanoid" id="G0VBW6"/>
<accession>G0VBW6</accession>
<evidence type="ECO:0000256" key="5">
    <source>
        <dbReference type="ARBA" id="ARBA00022989"/>
    </source>
</evidence>
<comment type="subcellular location">
    <subcellularLocation>
        <location evidence="1">Endoplasmic reticulum membrane</location>
        <topology evidence="1">Multi-pass membrane protein</topology>
    </subcellularLocation>
</comment>
<dbReference type="EC" id="2.3.1.225" evidence="12"/>
<keyword evidence="8" id="KW-0449">Lipoprotein</keyword>
<keyword evidence="4" id="KW-0256">Endoplasmic reticulum</keyword>
<evidence type="ECO:0000256" key="7">
    <source>
        <dbReference type="ARBA" id="ARBA00023139"/>
    </source>
</evidence>
<dbReference type="eggNOG" id="KOG1312">
    <property type="taxonomic scope" value="Eukaryota"/>
</dbReference>